<organism evidence="1 2">
    <name type="scientific">Chitinophaga qingshengii</name>
    <dbReference type="NCBI Taxonomy" id="1569794"/>
    <lineage>
        <taxon>Bacteria</taxon>
        <taxon>Pseudomonadati</taxon>
        <taxon>Bacteroidota</taxon>
        <taxon>Chitinophagia</taxon>
        <taxon>Chitinophagales</taxon>
        <taxon>Chitinophagaceae</taxon>
        <taxon>Chitinophaga</taxon>
    </lineage>
</organism>
<dbReference type="Proteomes" id="UP000659124">
    <property type="component" value="Unassembled WGS sequence"/>
</dbReference>
<protein>
    <submittedName>
        <fullName evidence="1">Class I lanthipeptide</fullName>
    </submittedName>
</protein>
<sequence>MKKETSPKKLTLAKVQIADLNVTQPKMFICETSYAETTCRGCYETYICL</sequence>
<comment type="caution">
    <text evidence="1">The sequence shown here is derived from an EMBL/GenBank/DDBJ whole genome shotgun (WGS) entry which is preliminary data.</text>
</comment>
<evidence type="ECO:0000313" key="1">
    <source>
        <dbReference type="EMBL" id="MBC9930898.1"/>
    </source>
</evidence>
<accession>A0ABR7TMX4</accession>
<gene>
    <name evidence="1" type="ORF">ICL07_10965</name>
</gene>
<reference evidence="1 2" key="1">
    <citation type="submission" date="2020-09" db="EMBL/GenBank/DDBJ databases">
        <title>Genome sequences of type strains of Chitinophaga qingshengii and Chitinophaga varians.</title>
        <authorList>
            <person name="Kittiwongwattana C."/>
        </authorList>
    </citation>
    <scope>NUCLEOTIDE SEQUENCE [LARGE SCALE GENOMIC DNA]</scope>
    <source>
        <strain evidence="1 2">JCM 30026</strain>
    </source>
</reference>
<evidence type="ECO:0000313" key="2">
    <source>
        <dbReference type="Proteomes" id="UP000659124"/>
    </source>
</evidence>
<proteinExistence type="predicted"/>
<dbReference type="NCBIfam" id="NF038153">
    <property type="entry name" value="lant_leader_L1a"/>
    <property type="match status" value="1"/>
</dbReference>
<dbReference type="InterPro" id="IPR058238">
    <property type="entry name" value="Lant_leader_dom"/>
</dbReference>
<keyword evidence="2" id="KW-1185">Reference proteome</keyword>
<dbReference type="EMBL" id="JACVFC010000001">
    <property type="protein sequence ID" value="MBC9930898.1"/>
    <property type="molecule type" value="Genomic_DNA"/>
</dbReference>
<dbReference type="RefSeq" id="WP_188087942.1">
    <property type="nucleotide sequence ID" value="NZ_JACVFC010000001.1"/>
</dbReference>
<name>A0ABR7TMX4_9BACT</name>